<protein>
    <submittedName>
        <fullName evidence="1">MFS transporter</fullName>
    </submittedName>
</protein>
<name>A0A3M8W8K5_9ACTN</name>
<evidence type="ECO:0000313" key="2">
    <source>
        <dbReference type="Proteomes" id="UP000275401"/>
    </source>
</evidence>
<dbReference type="SUPFAM" id="SSF103473">
    <property type="entry name" value="MFS general substrate transporter"/>
    <property type="match status" value="1"/>
</dbReference>
<reference evidence="1 2" key="1">
    <citation type="submission" date="2018-11" db="EMBL/GenBank/DDBJ databases">
        <title>The Potential of Streptomyces as Biocontrol Agents against the Tomato grey mould, Botrytis cinerea (Gray mold) Frontiers in Microbiology.</title>
        <authorList>
            <person name="Li D."/>
        </authorList>
    </citation>
    <scope>NUCLEOTIDE SEQUENCE [LARGE SCALE GENOMIC DNA]</scope>
    <source>
        <strain evidence="1 2">NEAU-LD23</strain>
    </source>
</reference>
<dbReference type="AlphaFoldDB" id="A0A3M8W8K5"/>
<comment type="caution">
    <text evidence="1">The sequence shown here is derived from an EMBL/GenBank/DDBJ whole genome shotgun (WGS) entry which is preliminary data.</text>
</comment>
<accession>A0A3M8W8K5</accession>
<evidence type="ECO:0000313" key="1">
    <source>
        <dbReference type="EMBL" id="RNG25021.1"/>
    </source>
</evidence>
<dbReference type="InterPro" id="IPR036259">
    <property type="entry name" value="MFS_trans_sf"/>
</dbReference>
<dbReference type="EMBL" id="RIBZ01000227">
    <property type="protein sequence ID" value="RNG25021.1"/>
    <property type="molecule type" value="Genomic_DNA"/>
</dbReference>
<keyword evidence="2" id="KW-1185">Reference proteome</keyword>
<proteinExistence type="predicted"/>
<organism evidence="1 2">
    <name type="scientific">Streptomyces botrytidirepellens</name>
    <dbReference type="NCBI Taxonomy" id="2486417"/>
    <lineage>
        <taxon>Bacteria</taxon>
        <taxon>Bacillati</taxon>
        <taxon>Actinomycetota</taxon>
        <taxon>Actinomycetes</taxon>
        <taxon>Kitasatosporales</taxon>
        <taxon>Streptomycetaceae</taxon>
        <taxon>Streptomyces</taxon>
    </lineage>
</organism>
<dbReference type="Proteomes" id="UP000275401">
    <property type="component" value="Unassembled WGS sequence"/>
</dbReference>
<feature type="non-terminal residue" evidence="1">
    <location>
        <position position="1"/>
    </location>
</feature>
<sequence>GAMAGCLGLGGAGLCAAPMATSLPGYVLAATGCGAALGVAGALALIATQAAAGPERAGEASGVTKTVITTAGGLGVALSAPAPGASLTTAGVACLAAALPLAAGAWRGLRPSAERTD</sequence>
<gene>
    <name evidence="1" type="ORF">EEJ42_17010</name>
</gene>